<reference evidence="2 3" key="1">
    <citation type="submission" date="2019-10" db="EMBL/GenBank/DDBJ databases">
        <title>New species of Slilvanegrellaceae.</title>
        <authorList>
            <person name="Pitt A."/>
            <person name="Hahn M.W."/>
        </authorList>
    </citation>
    <scope>NUCLEOTIDE SEQUENCE [LARGE SCALE GENOMIC DNA]</scope>
    <source>
        <strain evidence="2 3">SP-Ram-0.45-NSY-1</strain>
    </source>
</reference>
<evidence type="ECO:0000313" key="3">
    <source>
        <dbReference type="Proteomes" id="UP000437748"/>
    </source>
</evidence>
<feature type="compositionally biased region" description="Basic residues" evidence="1">
    <location>
        <begin position="15"/>
        <end position="24"/>
    </location>
</feature>
<dbReference type="CDD" id="cd00093">
    <property type="entry name" value="HTH_XRE"/>
    <property type="match status" value="1"/>
</dbReference>
<accession>A0A6N6VN41</accession>
<protein>
    <recommendedName>
        <fullName evidence="4">Helix-turn-helix domain-containing protein</fullName>
    </recommendedName>
</protein>
<sequence>MKKIIPSVKNSNKSKQIKNPKGAGRKKLFQDKYHNEIIDSMKKGQSLSFFASKIGVSKQTVYNWINEIQNFKESFEIAQTACQAFWETLALNNAVTAKGNGNQIQYQMSKRFRDDYGDSSQINIFNSNNQNNTKAIEEMTREELDIYYEKLLKEHQKAEKNDK</sequence>
<keyword evidence="3" id="KW-1185">Reference proteome</keyword>
<evidence type="ECO:0008006" key="4">
    <source>
        <dbReference type="Google" id="ProtNLM"/>
    </source>
</evidence>
<dbReference type="AlphaFoldDB" id="A0A6N6VN41"/>
<dbReference type="RefSeq" id="WP_153421839.1">
    <property type="nucleotide sequence ID" value="NZ_WFLM01000009.1"/>
</dbReference>
<name>A0A6N6VN41_9BACT</name>
<dbReference type="OrthoDB" id="6386916at2"/>
<evidence type="ECO:0000256" key="1">
    <source>
        <dbReference type="SAM" id="MobiDB-lite"/>
    </source>
</evidence>
<feature type="region of interest" description="Disordered" evidence="1">
    <location>
        <begin position="1"/>
        <end position="24"/>
    </location>
</feature>
<dbReference type="EMBL" id="WFLM01000009">
    <property type="protein sequence ID" value="KAB8035814.1"/>
    <property type="molecule type" value="Genomic_DNA"/>
</dbReference>
<dbReference type="InterPro" id="IPR001387">
    <property type="entry name" value="Cro/C1-type_HTH"/>
</dbReference>
<evidence type="ECO:0000313" key="2">
    <source>
        <dbReference type="EMBL" id="KAB8035814.1"/>
    </source>
</evidence>
<comment type="caution">
    <text evidence="2">The sequence shown here is derived from an EMBL/GenBank/DDBJ whole genome shotgun (WGS) entry which is preliminary data.</text>
</comment>
<proteinExistence type="predicted"/>
<gene>
    <name evidence="2" type="ORF">GCL60_16425</name>
</gene>
<organism evidence="2 3">
    <name type="scientific">Silvanigrella paludirubra</name>
    <dbReference type="NCBI Taxonomy" id="2499159"/>
    <lineage>
        <taxon>Bacteria</taxon>
        <taxon>Pseudomonadati</taxon>
        <taxon>Bdellovibrionota</taxon>
        <taxon>Oligoflexia</taxon>
        <taxon>Silvanigrellales</taxon>
        <taxon>Silvanigrellaceae</taxon>
        <taxon>Silvanigrella</taxon>
    </lineage>
</organism>
<dbReference type="Proteomes" id="UP000437748">
    <property type="component" value="Unassembled WGS sequence"/>
</dbReference>
<dbReference type="Gene3D" id="1.10.10.60">
    <property type="entry name" value="Homeodomain-like"/>
    <property type="match status" value="1"/>
</dbReference>